<dbReference type="InterPro" id="IPR052711">
    <property type="entry name" value="Zinc_ADH-like"/>
</dbReference>
<dbReference type="EMBL" id="BAABLX010000024">
    <property type="protein sequence ID" value="GAA4945738.1"/>
    <property type="molecule type" value="Genomic_DNA"/>
</dbReference>
<dbReference type="SUPFAM" id="SSF50129">
    <property type="entry name" value="GroES-like"/>
    <property type="match status" value="1"/>
</dbReference>
<gene>
    <name evidence="2" type="ORF">GCM10025791_26180</name>
</gene>
<dbReference type="Gene3D" id="3.90.180.10">
    <property type="entry name" value="Medium-chain alcohol dehydrogenases, catalytic domain"/>
    <property type="match status" value="1"/>
</dbReference>
<dbReference type="AlphaFoldDB" id="A0AAV3U405"/>
<reference evidence="3" key="1">
    <citation type="journal article" date="2019" name="Int. J. Syst. Evol. Microbiol.">
        <title>The Global Catalogue of Microorganisms (GCM) 10K type strain sequencing project: providing services to taxonomists for standard genome sequencing and annotation.</title>
        <authorList>
            <consortium name="The Broad Institute Genomics Platform"/>
            <consortium name="The Broad Institute Genome Sequencing Center for Infectious Disease"/>
            <person name="Wu L."/>
            <person name="Ma J."/>
        </authorList>
    </citation>
    <scope>NUCLEOTIDE SEQUENCE [LARGE SCALE GENOMIC DNA]</scope>
    <source>
        <strain evidence="3">JCM 19134</strain>
    </source>
</reference>
<dbReference type="Pfam" id="PF00107">
    <property type="entry name" value="ADH_zinc_N"/>
    <property type="match status" value="1"/>
</dbReference>
<dbReference type="Pfam" id="PF08240">
    <property type="entry name" value="ADH_N"/>
    <property type="match status" value="1"/>
</dbReference>
<dbReference type="Gene3D" id="3.40.50.720">
    <property type="entry name" value="NAD(P)-binding Rossmann-like Domain"/>
    <property type="match status" value="1"/>
</dbReference>
<evidence type="ECO:0000259" key="1">
    <source>
        <dbReference type="SMART" id="SM00829"/>
    </source>
</evidence>
<dbReference type="PANTHER" id="PTHR45033:SF2">
    <property type="entry name" value="ZINC-TYPE ALCOHOL DEHYDROGENASE-LIKE PROTEIN C1773.06C"/>
    <property type="match status" value="1"/>
</dbReference>
<dbReference type="InterPro" id="IPR036291">
    <property type="entry name" value="NAD(P)-bd_dom_sf"/>
</dbReference>
<dbReference type="SUPFAM" id="SSF51735">
    <property type="entry name" value="NAD(P)-binding Rossmann-fold domains"/>
    <property type="match status" value="1"/>
</dbReference>
<evidence type="ECO:0000313" key="3">
    <source>
        <dbReference type="Proteomes" id="UP001409585"/>
    </source>
</evidence>
<dbReference type="SMART" id="SM00829">
    <property type="entry name" value="PKS_ER"/>
    <property type="match status" value="1"/>
</dbReference>
<dbReference type="InterPro" id="IPR011032">
    <property type="entry name" value="GroES-like_sf"/>
</dbReference>
<name>A0AAV3U405_9ALTE</name>
<organism evidence="2 3">
    <name type="scientific">Halioxenophilus aromaticivorans</name>
    <dbReference type="NCBI Taxonomy" id="1306992"/>
    <lineage>
        <taxon>Bacteria</taxon>
        <taxon>Pseudomonadati</taxon>
        <taxon>Pseudomonadota</taxon>
        <taxon>Gammaproteobacteria</taxon>
        <taxon>Alteromonadales</taxon>
        <taxon>Alteromonadaceae</taxon>
        <taxon>Halioxenophilus</taxon>
    </lineage>
</organism>
<dbReference type="GO" id="GO:0016491">
    <property type="term" value="F:oxidoreductase activity"/>
    <property type="evidence" value="ECO:0007669"/>
    <property type="project" value="InterPro"/>
</dbReference>
<dbReference type="InterPro" id="IPR020843">
    <property type="entry name" value="ER"/>
</dbReference>
<evidence type="ECO:0000313" key="2">
    <source>
        <dbReference type="EMBL" id="GAA4945738.1"/>
    </source>
</evidence>
<dbReference type="InterPro" id="IPR013149">
    <property type="entry name" value="ADH-like_C"/>
</dbReference>
<sequence length="338" mass="36230">MKIFRTFEFTGVESLFVDEVSNPGPLARGQVRVAMRAASVNYRDLLAVTGQLGKFPEGLIPCSDGAGEIIEMAPDVGSLDARVKLGDKVALTYNPHWIGGPWRPELGAKARGGPLPGTMQREMVVHHSELVKLPSHLSFVEGACLPVAAVTAWHALCGSAALLPGTTVLVQGGGGVATFVVQLAKLFGARVIAMSSTDERCRRLKKLGADGVINYSLHTNWQEEVKRLTGGVGVDLTVELGGAKTLDKALASTRLGGRLALVGLITGWPNQTESLFSSSVDITPIRVGSRDDFEALNRALEFHRVVPVIDSTFAFDELPKALEYLKTGRQFGKIAIEF</sequence>
<feature type="domain" description="Enoyl reductase (ER)" evidence="1">
    <location>
        <begin position="11"/>
        <end position="336"/>
    </location>
</feature>
<comment type="caution">
    <text evidence="2">The sequence shown here is derived from an EMBL/GenBank/DDBJ whole genome shotgun (WGS) entry which is preliminary data.</text>
</comment>
<dbReference type="RefSeq" id="WP_345422820.1">
    <property type="nucleotide sequence ID" value="NZ_AP031496.1"/>
</dbReference>
<dbReference type="Proteomes" id="UP001409585">
    <property type="component" value="Unassembled WGS sequence"/>
</dbReference>
<dbReference type="InterPro" id="IPR013154">
    <property type="entry name" value="ADH-like_N"/>
</dbReference>
<accession>A0AAV3U405</accession>
<dbReference type="PANTHER" id="PTHR45033">
    <property type="match status" value="1"/>
</dbReference>
<proteinExistence type="predicted"/>
<keyword evidence="3" id="KW-1185">Reference proteome</keyword>
<dbReference type="CDD" id="cd08276">
    <property type="entry name" value="MDR7"/>
    <property type="match status" value="1"/>
</dbReference>
<protein>
    <submittedName>
        <fullName evidence="2">NAD(P)-dependent alcohol dehydrogenase</fullName>
    </submittedName>
</protein>